<dbReference type="RefSeq" id="WP_204632618.1">
    <property type="nucleotide sequence ID" value="NZ_BSOC01000002.1"/>
</dbReference>
<accession>A0ABS2KJJ5</accession>
<gene>
    <name evidence="1" type="ORF">ISS99_16265</name>
</gene>
<dbReference type="InterPro" id="IPR021333">
    <property type="entry name" value="DUF2946"/>
</dbReference>
<keyword evidence="2" id="KW-1185">Reference proteome</keyword>
<name>A0ABS2KJJ5_9GAMM</name>
<evidence type="ECO:0000313" key="2">
    <source>
        <dbReference type="Proteomes" id="UP001430193"/>
    </source>
</evidence>
<comment type="caution">
    <text evidence="1">The sequence shown here is derived from an EMBL/GenBank/DDBJ whole genome shotgun (WGS) entry which is preliminary data.</text>
</comment>
<reference evidence="1" key="1">
    <citation type="submission" date="2020-10" db="EMBL/GenBank/DDBJ databases">
        <title>Phylogeny of dyella-like bacteria.</title>
        <authorList>
            <person name="Fu J."/>
        </authorList>
    </citation>
    <scope>NUCLEOTIDE SEQUENCE</scope>
    <source>
        <strain evidence="1">DHON07</strain>
    </source>
</reference>
<protein>
    <submittedName>
        <fullName evidence="1">DUF2946 family protein</fullName>
    </submittedName>
</protein>
<sequence>MLKRASHRRFVAWLALAAMALVVLMPVLSRAMPADAPMMGMDAGCTMHEGHAGHPHPGTPNHPDDPTARCGYCVLLTHTPVVDSGLAVLFAPLDLPALSLQIAKPGSIAATPLLSAHPRGPPLTANT</sequence>
<dbReference type="EMBL" id="JADIKF010000039">
    <property type="protein sequence ID" value="MBM7131080.1"/>
    <property type="molecule type" value="Genomic_DNA"/>
</dbReference>
<evidence type="ECO:0000313" key="1">
    <source>
        <dbReference type="EMBL" id="MBM7131080.1"/>
    </source>
</evidence>
<dbReference type="Proteomes" id="UP001430193">
    <property type="component" value="Unassembled WGS sequence"/>
</dbReference>
<organism evidence="1 2">
    <name type="scientific">Dyella mobilis</name>
    <dbReference type="NCBI Taxonomy" id="1849582"/>
    <lineage>
        <taxon>Bacteria</taxon>
        <taxon>Pseudomonadati</taxon>
        <taxon>Pseudomonadota</taxon>
        <taxon>Gammaproteobacteria</taxon>
        <taxon>Lysobacterales</taxon>
        <taxon>Rhodanobacteraceae</taxon>
        <taxon>Dyella</taxon>
    </lineage>
</organism>
<dbReference type="Pfam" id="PF11162">
    <property type="entry name" value="DUF2946"/>
    <property type="match status" value="1"/>
</dbReference>
<proteinExistence type="predicted"/>